<comment type="caution">
    <text evidence="10">The sequence shown here is derived from an EMBL/GenBank/DDBJ whole genome shotgun (WGS) entry which is preliminary data.</text>
</comment>
<name>A0A1B7KWX5_PARTM</name>
<evidence type="ECO:0000256" key="1">
    <source>
        <dbReference type="ARBA" id="ARBA00004651"/>
    </source>
</evidence>
<keyword evidence="5 8" id="KW-0812">Transmembrane</keyword>
<comment type="similarity">
    <text evidence="2 8">Belongs to the binding-protein-dependent transport system permease family. CysTW subfamily.</text>
</comment>
<dbReference type="NCBIfam" id="TIGR00974">
    <property type="entry name" value="3a0107s02c"/>
    <property type="match status" value="1"/>
</dbReference>
<dbReference type="PANTHER" id="PTHR43470">
    <property type="entry name" value="PHOSPHATE TRANSPORT SYSTEM PERMEASE PROTEIN PSTA-RELATED"/>
    <property type="match status" value="1"/>
</dbReference>
<evidence type="ECO:0000256" key="5">
    <source>
        <dbReference type="ARBA" id="ARBA00022692"/>
    </source>
</evidence>
<sequence>MASRMVDKVWTGVFYVVAAFVVGLLVLFFATILSKGWGFWQPDFLFGKPSNTQAGGGVGPQLINSLYMLVITLLISVPLGLGAGIYLAEYAKQGRMLNFIRLCIETMASLPSIVVGLFGLLAFVTLTGWGYTLIGGALAITILNLPGLTRICENAILDVPSNIKEGSLALGATRWQTLVRVILPAALPQIMTGVILAAGRIFGEAAALIYTAGLTTPLLNFAADLSSPAHPLNVFRPAETLTVHIWKLNSEGIVPDAKIIAAKSAAILVIMVLLFNIAARLASVALQRYFAGNRRTTKKKMSGAA</sequence>
<dbReference type="OrthoDB" id="9807065at2"/>
<dbReference type="InterPro" id="IPR000515">
    <property type="entry name" value="MetI-like"/>
</dbReference>
<gene>
    <name evidence="10" type="ORF">A7K69_01980</name>
</gene>
<feature type="transmembrane region" description="Helical" evidence="8">
    <location>
        <begin position="129"/>
        <end position="148"/>
    </location>
</feature>
<dbReference type="InterPro" id="IPR035906">
    <property type="entry name" value="MetI-like_sf"/>
</dbReference>
<dbReference type="Pfam" id="PF00528">
    <property type="entry name" value="BPD_transp_1"/>
    <property type="match status" value="1"/>
</dbReference>
<dbReference type="InterPro" id="IPR005672">
    <property type="entry name" value="Phosphate_PstA"/>
</dbReference>
<dbReference type="PANTHER" id="PTHR43470:SF4">
    <property type="entry name" value="ABC TRANSPORTER PERMEASE PROTEIN YQGI-RELATED"/>
    <property type="match status" value="1"/>
</dbReference>
<evidence type="ECO:0000256" key="7">
    <source>
        <dbReference type="ARBA" id="ARBA00023136"/>
    </source>
</evidence>
<dbReference type="PROSITE" id="PS50928">
    <property type="entry name" value="ABC_TM1"/>
    <property type="match status" value="1"/>
</dbReference>
<evidence type="ECO:0000256" key="3">
    <source>
        <dbReference type="ARBA" id="ARBA00022448"/>
    </source>
</evidence>
<evidence type="ECO:0000259" key="9">
    <source>
        <dbReference type="PROSITE" id="PS50928"/>
    </source>
</evidence>
<dbReference type="RefSeq" id="WP_064549819.1">
    <property type="nucleotide sequence ID" value="NZ_LXMA01000001.1"/>
</dbReference>
<accession>A0A1B7KWX5</accession>
<feature type="domain" description="ABC transmembrane type-1" evidence="9">
    <location>
        <begin position="62"/>
        <end position="279"/>
    </location>
</feature>
<feature type="transmembrane region" description="Helical" evidence="8">
    <location>
        <begin position="12"/>
        <end position="33"/>
    </location>
</feature>
<dbReference type="Proteomes" id="UP000078290">
    <property type="component" value="Unassembled WGS sequence"/>
</dbReference>
<evidence type="ECO:0000256" key="4">
    <source>
        <dbReference type="ARBA" id="ARBA00022475"/>
    </source>
</evidence>
<dbReference type="GO" id="GO:0005315">
    <property type="term" value="F:phosphate transmembrane transporter activity"/>
    <property type="evidence" value="ECO:0007669"/>
    <property type="project" value="InterPro"/>
</dbReference>
<dbReference type="SUPFAM" id="SSF161098">
    <property type="entry name" value="MetI-like"/>
    <property type="match status" value="1"/>
</dbReference>
<dbReference type="Gene3D" id="1.10.3720.10">
    <property type="entry name" value="MetI-like"/>
    <property type="match status" value="1"/>
</dbReference>
<evidence type="ECO:0000313" key="10">
    <source>
        <dbReference type="EMBL" id="OAT74504.1"/>
    </source>
</evidence>
<protein>
    <recommendedName>
        <fullName evidence="8">Phosphate transport system permease protein PstA</fullName>
    </recommendedName>
</protein>
<evidence type="ECO:0000256" key="6">
    <source>
        <dbReference type="ARBA" id="ARBA00022989"/>
    </source>
</evidence>
<reference evidence="11" key="1">
    <citation type="submission" date="2016-05" db="EMBL/GenBank/DDBJ databases">
        <authorList>
            <person name="Wang W."/>
            <person name="Zhu L."/>
        </authorList>
    </citation>
    <scope>NUCLEOTIDE SEQUENCE [LARGE SCALE GENOMIC DNA]</scope>
    <source>
        <strain evidence="11">W-2</strain>
    </source>
</reference>
<keyword evidence="3" id="KW-0813">Transport</keyword>
<evidence type="ECO:0000256" key="2">
    <source>
        <dbReference type="ARBA" id="ARBA00007069"/>
    </source>
</evidence>
<feature type="transmembrane region" description="Helical" evidence="8">
    <location>
        <begin position="99"/>
        <end position="123"/>
    </location>
</feature>
<feature type="transmembrane region" description="Helical" evidence="8">
    <location>
        <begin position="66"/>
        <end position="87"/>
    </location>
</feature>
<dbReference type="AlphaFoldDB" id="A0A1B7KWX5"/>
<comment type="caution">
    <text evidence="8">Lacks conserved residue(s) required for the propagation of feature annotation.</text>
</comment>
<organism evidence="10 11">
    <name type="scientific">Parageobacillus thermoglucosidasius</name>
    <name type="common">Geobacillus thermoglucosidasius</name>
    <dbReference type="NCBI Taxonomy" id="1426"/>
    <lineage>
        <taxon>Bacteria</taxon>
        <taxon>Bacillati</taxon>
        <taxon>Bacillota</taxon>
        <taxon>Bacilli</taxon>
        <taxon>Bacillales</taxon>
        <taxon>Anoxybacillaceae</taxon>
        <taxon>Parageobacillus</taxon>
    </lineage>
</organism>
<proteinExistence type="inferred from homology"/>
<dbReference type="EMBL" id="LXMA01000001">
    <property type="protein sequence ID" value="OAT74504.1"/>
    <property type="molecule type" value="Genomic_DNA"/>
</dbReference>
<comment type="subcellular location">
    <subcellularLocation>
        <location evidence="1 8">Cell membrane</location>
        <topology evidence="1 8">Multi-pass membrane protein</topology>
    </subcellularLocation>
</comment>
<feature type="transmembrane region" description="Helical" evidence="8">
    <location>
        <begin position="265"/>
        <end position="291"/>
    </location>
</feature>
<keyword evidence="4 8" id="KW-1003">Cell membrane</keyword>
<dbReference type="CDD" id="cd06261">
    <property type="entry name" value="TM_PBP2"/>
    <property type="match status" value="1"/>
</dbReference>
<dbReference type="GO" id="GO:0005886">
    <property type="term" value="C:plasma membrane"/>
    <property type="evidence" value="ECO:0007669"/>
    <property type="project" value="UniProtKB-SubCell"/>
</dbReference>
<evidence type="ECO:0000313" key="11">
    <source>
        <dbReference type="Proteomes" id="UP000078290"/>
    </source>
</evidence>
<keyword evidence="7 8" id="KW-0472">Membrane</keyword>
<dbReference type="GO" id="GO:0035435">
    <property type="term" value="P:phosphate ion transmembrane transport"/>
    <property type="evidence" value="ECO:0007669"/>
    <property type="project" value="InterPro"/>
</dbReference>
<evidence type="ECO:0000256" key="8">
    <source>
        <dbReference type="RuleBase" id="RU363043"/>
    </source>
</evidence>
<keyword evidence="6 8" id="KW-1133">Transmembrane helix</keyword>